<feature type="region of interest" description="Disordered" evidence="1">
    <location>
        <begin position="209"/>
        <end position="230"/>
    </location>
</feature>
<feature type="compositionally biased region" description="Low complexity" evidence="1">
    <location>
        <begin position="217"/>
        <end position="226"/>
    </location>
</feature>
<dbReference type="Pfam" id="PF12773">
    <property type="entry name" value="DZR"/>
    <property type="match status" value="1"/>
</dbReference>
<evidence type="ECO:0000256" key="2">
    <source>
        <dbReference type="SAM" id="Phobius"/>
    </source>
</evidence>
<evidence type="ECO:0000259" key="3">
    <source>
        <dbReference type="Pfam" id="PF12773"/>
    </source>
</evidence>
<dbReference type="Proteomes" id="UP000824133">
    <property type="component" value="Unassembled WGS sequence"/>
</dbReference>
<keyword evidence="2" id="KW-1133">Transmembrane helix</keyword>
<name>A0A9D1ZAZ6_9ACTN</name>
<protein>
    <submittedName>
        <fullName evidence="4">Zinc ribbon domain-containing protein</fullName>
    </submittedName>
</protein>
<keyword evidence="2" id="KW-0472">Membrane</keyword>
<feature type="transmembrane region" description="Helical" evidence="2">
    <location>
        <begin position="119"/>
        <end position="142"/>
    </location>
</feature>
<evidence type="ECO:0000256" key="1">
    <source>
        <dbReference type="SAM" id="MobiDB-lite"/>
    </source>
</evidence>
<evidence type="ECO:0000313" key="5">
    <source>
        <dbReference type="Proteomes" id="UP000824133"/>
    </source>
</evidence>
<keyword evidence="2" id="KW-0812">Transmembrane</keyword>
<gene>
    <name evidence="4" type="ORF">IAA42_06030</name>
</gene>
<dbReference type="AlphaFoldDB" id="A0A9D1ZAZ6"/>
<feature type="region of interest" description="Disordered" evidence="1">
    <location>
        <begin position="83"/>
        <end position="112"/>
    </location>
</feature>
<accession>A0A9D1ZAZ6</accession>
<comment type="caution">
    <text evidence="4">The sequence shown here is derived from an EMBL/GenBank/DDBJ whole genome shotgun (WGS) entry which is preliminary data.</text>
</comment>
<reference evidence="4" key="2">
    <citation type="submission" date="2021-04" db="EMBL/GenBank/DDBJ databases">
        <authorList>
            <person name="Gilroy R."/>
        </authorList>
    </citation>
    <scope>NUCLEOTIDE SEQUENCE</scope>
    <source>
        <strain evidence="4">ChiHjej10B9-743</strain>
    </source>
</reference>
<evidence type="ECO:0000313" key="4">
    <source>
        <dbReference type="EMBL" id="HIY79976.1"/>
    </source>
</evidence>
<organism evidence="4 5">
    <name type="scientific">Candidatus Olsenella excrementavium</name>
    <dbReference type="NCBI Taxonomy" id="2838709"/>
    <lineage>
        <taxon>Bacteria</taxon>
        <taxon>Bacillati</taxon>
        <taxon>Actinomycetota</taxon>
        <taxon>Coriobacteriia</taxon>
        <taxon>Coriobacteriales</taxon>
        <taxon>Atopobiaceae</taxon>
        <taxon>Olsenella</taxon>
    </lineage>
</organism>
<sequence>MSQACLNCGRSLPDGTVVCPYCHAMTEVTQKISLGDLTWCPACGALVPPEEVACPKCGRIVREQEPPRPVRELDLPEIGETEEDAARTGVMTRIESAIPPVVDESSPSARRDRMPRPRAFAFAALFAVAIVGGAALLITHPWDPMASITRASEPADTSMSGFPGLVESLTGQDRDTEESDEQGSPSSEESLAQLHETLGSLADKVDESEDALRNACSDGDGSSLDGGLEDAQSTSIAVSNAIATIGQIDDADGERAETIDHLLTLGNWLRNRCDALTDAWDIAENASDLSAASGQVISRLDSATDYRMLFEQNYDAWAPEAD</sequence>
<dbReference type="InterPro" id="IPR025874">
    <property type="entry name" value="DZR"/>
</dbReference>
<feature type="domain" description="DZANK-type" evidence="3">
    <location>
        <begin position="5"/>
        <end position="58"/>
    </location>
</feature>
<proteinExistence type="predicted"/>
<feature type="region of interest" description="Disordered" evidence="1">
    <location>
        <begin position="152"/>
        <end position="190"/>
    </location>
</feature>
<dbReference type="EMBL" id="DXCP01000044">
    <property type="protein sequence ID" value="HIY79976.1"/>
    <property type="molecule type" value="Genomic_DNA"/>
</dbReference>
<reference evidence="4" key="1">
    <citation type="journal article" date="2021" name="PeerJ">
        <title>Extensive microbial diversity within the chicken gut microbiome revealed by metagenomics and culture.</title>
        <authorList>
            <person name="Gilroy R."/>
            <person name="Ravi A."/>
            <person name="Getino M."/>
            <person name="Pursley I."/>
            <person name="Horton D.L."/>
            <person name="Alikhan N.F."/>
            <person name="Baker D."/>
            <person name="Gharbi K."/>
            <person name="Hall N."/>
            <person name="Watson M."/>
            <person name="Adriaenssens E.M."/>
            <person name="Foster-Nyarko E."/>
            <person name="Jarju S."/>
            <person name="Secka A."/>
            <person name="Antonio M."/>
            <person name="Oren A."/>
            <person name="Chaudhuri R.R."/>
            <person name="La Ragione R."/>
            <person name="Hildebrand F."/>
            <person name="Pallen M.J."/>
        </authorList>
    </citation>
    <scope>NUCLEOTIDE SEQUENCE</scope>
    <source>
        <strain evidence="4">ChiHjej10B9-743</strain>
    </source>
</reference>